<dbReference type="EMBL" id="ML976984">
    <property type="protein sequence ID" value="KAF1959861.1"/>
    <property type="molecule type" value="Genomic_DNA"/>
</dbReference>
<dbReference type="OrthoDB" id="10627502at2759"/>
<evidence type="ECO:0000313" key="2">
    <source>
        <dbReference type="Proteomes" id="UP000800035"/>
    </source>
</evidence>
<accession>A0A6A5U4R1</accession>
<name>A0A6A5U4R1_9PLEO</name>
<dbReference type="AlphaFoldDB" id="A0A6A5U4R1"/>
<organism evidence="1 2">
    <name type="scientific">Byssothecium circinans</name>
    <dbReference type="NCBI Taxonomy" id="147558"/>
    <lineage>
        <taxon>Eukaryota</taxon>
        <taxon>Fungi</taxon>
        <taxon>Dikarya</taxon>
        <taxon>Ascomycota</taxon>
        <taxon>Pezizomycotina</taxon>
        <taxon>Dothideomycetes</taxon>
        <taxon>Pleosporomycetidae</taxon>
        <taxon>Pleosporales</taxon>
        <taxon>Massarineae</taxon>
        <taxon>Massarinaceae</taxon>
        <taxon>Byssothecium</taxon>
    </lineage>
</organism>
<gene>
    <name evidence="1" type="ORF">CC80DRAFT_545289</name>
</gene>
<proteinExistence type="predicted"/>
<dbReference type="Proteomes" id="UP000800035">
    <property type="component" value="Unassembled WGS sequence"/>
</dbReference>
<sequence>MLSFEDLEAVCYTTQKRDRPRALDSGGLAGHQAKFKGTGERYLGTWSCSDEGTKRSLTNRRRPGSGVLASTRGVLLERECEDGVNMEASALLAEDQGQVEKNADEQGLVRGVQQSSLDGCHYWQMHAHAFWHTAGVPGKGRDHRQGVLQGSATLVAGCRCFS</sequence>
<protein>
    <submittedName>
        <fullName evidence="1">Uncharacterized protein</fullName>
    </submittedName>
</protein>
<reference evidence="1" key="1">
    <citation type="journal article" date="2020" name="Stud. Mycol.">
        <title>101 Dothideomycetes genomes: a test case for predicting lifestyles and emergence of pathogens.</title>
        <authorList>
            <person name="Haridas S."/>
            <person name="Albert R."/>
            <person name="Binder M."/>
            <person name="Bloem J."/>
            <person name="Labutti K."/>
            <person name="Salamov A."/>
            <person name="Andreopoulos B."/>
            <person name="Baker S."/>
            <person name="Barry K."/>
            <person name="Bills G."/>
            <person name="Bluhm B."/>
            <person name="Cannon C."/>
            <person name="Castanera R."/>
            <person name="Culley D."/>
            <person name="Daum C."/>
            <person name="Ezra D."/>
            <person name="Gonzalez J."/>
            <person name="Henrissat B."/>
            <person name="Kuo A."/>
            <person name="Liang C."/>
            <person name="Lipzen A."/>
            <person name="Lutzoni F."/>
            <person name="Magnuson J."/>
            <person name="Mondo S."/>
            <person name="Nolan M."/>
            <person name="Ohm R."/>
            <person name="Pangilinan J."/>
            <person name="Park H.-J."/>
            <person name="Ramirez L."/>
            <person name="Alfaro M."/>
            <person name="Sun H."/>
            <person name="Tritt A."/>
            <person name="Yoshinaga Y."/>
            <person name="Zwiers L.-H."/>
            <person name="Turgeon B."/>
            <person name="Goodwin S."/>
            <person name="Spatafora J."/>
            <person name="Crous P."/>
            <person name="Grigoriev I."/>
        </authorList>
    </citation>
    <scope>NUCLEOTIDE SEQUENCE</scope>
    <source>
        <strain evidence="1">CBS 675.92</strain>
    </source>
</reference>
<keyword evidence="2" id="KW-1185">Reference proteome</keyword>
<evidence type="ECO:0000313" key="1">
    <source>
        <dbReference type="EMBL" id="KAF1959861.1"/>
    </source>
</evidence>